<accession>A0A0F8XRY9</accession>
<name>A0A0F8XRY9_9ZZZZ</name>
<evidence type="ECO:0000313" key="2">
    <source>
        <dbReference type="EMBL" id="KKK71728.1"/>
    </source>
</evidence>
<feature type="domain" description="KTSC" evidence="1">
    <location>
        <begin position="6"/>
        <end position="60"/>
    </location>
</feature>
<dbReference type="EMBL" id="LAZR01057599">
    <property type="protein sequence ID" value="KKK71728.1"/>
    <property type="molecule type" value="Genomic_DNA"/>
</dbReference>
<proteinExistence type="predicted"/>
<feature type="non-terminal residue" evidence="2">
    <location>
        <position position="1"/>
    </location>
</feature>
<evidence type="ECO:0000259" key="1">
    <source>
        <dbReference type="Pfam" id="PF13619"/>
    </source>
</evidence>
<comment type="caution">
    <text evidence="2">The sequence shown here is derived from an EMBL/GenBank/DDBJ whole genome shotgun (WGS) entry which is preliminary data.</text>
</comment>
<dbReference type="Pfam" id="PF13619">
    <property type="entry name" value="KTSC"/>
    <property type="match status" value="1"/>
</dbReference>
<protein>
    <recommendedName>
        <fullName evidence="1">KTSC domain-containing protein</fullName>
    </recommendedName>
</protein>
<organism evidence="2">
    <name type="scientific">marine sediment metagenome</name>
    <dbReference type="NCBI Taxonomy" id="412755"/>
    <lineage>
        <taxon>unclassified sequences</taxon>
        <taxon>metagenomes</taxon>
        <taxon>ecological metagenomes</taxon>
    </lineage>
</organism>
<dbReference type="InterPro" id="IPR025309">
    <property type="entry name" value="KTSC_dom"/>
</dbReference>
<dbReference type="AlphaFoldDB" id="A0A0F8XRY9"/>
<gene>
    <name evidence="2" type="ORF">LCGC14_2911000</name>
</gene>
<sequence>FVPVVSQAMTAVKYDRENSLLVVQFGEDSFYEYAEVGPETVVDFMFADSQGSAFSDLVKKGGFDFKPIPASEALV</sequence>
<reference evidence="2" key="1">
    <citation type="journal article" date="2015" name="Nature">
        <title>Complex archaea that bridge the gap between prokaryotes and eukaryotes.</title>
        <authorList>
            <person name="Spang A."/>
            <person name="Saw J.H."/>
            <person name="Jorgensen S.L."/>
            <person name="Zaremba-Niedzwiedzka K."/>
            <person name="Martijn J."/>
            <person name="Lind A.E."/>
            <person name="van Eijk R."/>
            <person name="Schleper C."/>
            <person name="Guy L."/>
            <person name="Ettema T.J."/>
        </authorList>
    </citation>
    <scope>NUCLEOTIDE SEQUENCE</scope>
</reference>